<proteinExistence type="predicted"/>
<comment type="caution">
    <text evidence="1">The sequence shown here is derived from an EMBL/GenBank/DDBJ whole genome shotgun (WGS) entry which is preliminary data.</text>
</comment>
<organism evidence="1 2">
    <name type="scientific">Pseudomonas batumici</name>
    <dbReference type="NCBI Taxonomy" id="226910"/>
    <lineage>
        <taxon>Bacteria</taxon>
        <taxon>Pseudomonadati</taxon>
        <taxon>Pseudomonadota</taxon>
        <taxon>Gammaproteobacteria</taxon>
        <taxon>Pseudomonadales</taxon>
        <taxon>Pseudomonadaceae</taxon>
        <taxon>Pseudomonas</taxon>
    </lineage>
</organism>
<reference evidence="1 2" key="1">
    <citation type="submission" date="2015-01" db="EMBL/GenBank/DDBJ databases">
        <title>Complete genome of Pseudomonas batumici UCM B-321 producer of the batumin antibiotic with strong antistaphilococcal and potential anticancer activity.</title>
        <authorList>
            <person name="Klochko V.V."/>
            <person name="Zelena L.B."/>
            <person name="Elena K.A."/>
            <person name="Reva O.N."/>
        </authorList>
    </citation>
    <scope>NUCLEOTIDE SEQUENCE [LARGE SCALE GENOMIC DNA]</scope>
    <source>
        <strain evidence="1 2">UCM B-321</strain>
    </source>
</reference>
<keyword evidence="2" id="KW-1185">Reference proteome</keyword>
<protein>
    <submittedName>
        <fullName evidence="1">Uncharacterized protein</fullName>
    </submittedName>
</protein>
<name>A0A0C2I689_9PSED</name>
<evidence type="ECO:0000313" key="1">
    <source>
        <dbReference type="EMBL" id="KIH82440.1"/>
    </source>
</evidence>
<gene>
    <name evidence="1" type="ORF">UCMB321_3904</name>
</gene>
<evidence type="ECO:0000313" key="2">
    <source>
        <dbReference type="Proteomes" id="UP000031535"/>
    </source>
</evidence>
<accession>A0A0C2I689</accession>
<dbReference type="EMBL" id="JXDG01000053">
    <property type="protein sequence ID" value="KIH82440.1"/>
    <property type="molecule type" value="Genomic_DNA"/>
</dbReference>
<sequence>MNFVRKGINDFPQKNGAIAFRRRIVKSHIGEFGDSIDSDEQMPFAMLQA</sequence>
<dbReference type="AlphaFoldDB" id="A0A0C2I689"/>
<dbReference type="PATRIC" id="fig|226910.6.peg.3896"/>
<dbReference type="Proteomes" id="UP000031535">
    <property type="component" value="Unassembled WGS sequence"/>
</dbReference>